<keyword evidence="4" id="KW-1185">Reference proteome</keyword>
<dbReference type="Gene3D" id="4.10.60.10">
    <property type="entry name" value="Zinc finger, CCHC-type"/>
    <property type="match status" value="1"/>
</dbReference>
<dbReference type="InterPro" id="IPR001878">
    <property type="entry name" value="Znf_CCHC"/>
</dbReference>
<dbReference type="OrthoDB" id="8057216at2759"/>
<feature type="domain" description="CCHC-type" evidence="2">
    <location>
        <begin position="51"/>
        <end position="67"/>
    </location>
</feature>
<comment type="caution">
    <text evidence="3">The sequence shown here is derived from an EMBL/GenBank/DDBJ whole genome shotgun (WGS) entry which is preliminary data.</text>
</comment>
<sequence>MNVKFRRKGRKETQHWIISLDPVVFKALKGQGRLNHGFTSYRIREFVEPTRCFKCHRYGHIRTDCPDINNPDKCPKCTGAHLPQNLQGQTPPV</sequence>
<keyword evidence="1" id="KW-0862">Zinc</keyword>
<evidence type="ECO:0000313" key="4">
    <source>
        <dbReference type="Proteomes" id="UP000499080"/>
    </source>
</evidence>
<protein>
    <recommendedName>
        <fullName evidence="2">CCHC-type domain-containing protein</fullName>
    </recommendedName>
</protein>
<dbReference type="GO" id="GO:0008270">
    <property type="term" value="F:zinc ion binding"/>
    <property type="evidence" value="ECO:0007669"/>
    <property type="project" value="UniProtKB-KW"/>
</dbReference>
<dbReference type="PROSITE" id="PS50158">
    <property type="entry name" value="ZF_CCHC"/>
    <property type="match status" value="1"/>
</dbReference>
<organism evidence="3 4">
    <name type="scientific">Araneus ventricosus</name>
    <name type="common">Orbweaver spider</name>
    <name type="synonym">Epeira ventricosa</name>
    <dbReference type="NCBI Taxonomy" id="182803"/>
    <lineage>
        <taxon>Eukaryota</taxon>
        <taxon>Metazoa</taxon>
        <taxon>Ecdysozoa</taxon>
        <taxon>Arthropoda</taxon>
        <taxon>Chelicerata</taxon>
        <taxon>Arachnida</taxon>
        <taxon>Araneae</taxon>
        <taxon>Araneomorphae</taxon>
        <taxon>Entelegynae</taxon>
        <taxon>Araneoidea</taxon>
        <taxon>Araneidae</taxon>
        <taxon>Araneus</taxon>
    </lineage>
</organism>
<dbReference type="InterPro" id="IPR036875">
    <property type="entry name" value="Znf_CCHC_sf"/>
</dbReference>
<evidence type="ECO:0000313" key="3">
    <source>
        <dbReference type="EMBL" id="GBN57953.1"/>
    </source>
</evidence>
<keyword evidence="1" id="KW-0863">Zinc-finger</keyword>
<evidence type="ECO:0000256" key="1">
    <source>
        <dbReference type="PROSITE-ProRule" id="PRU00047"/>
    </source>
</evidence>
<keyword evidence="1" id="KW-0479">Metal-binding</keyword>
<gene>
    <name evidence="3" type="ORF">AVEN_151084_1</name>
</gene>
<dbReference type="SUPFAM" id="SSF57756">
    <property type="entry name" value="Retrovirus zinc finger-like domains"/>
    <property type="match status" value="1"/>
</dbReference>
<dbReference type="EMBL" id="BGPR01012846">
    <property type="protein sequence ID" value="GBN57953.1"/>
    <property type="molecule type" value="Genomic_DNA"/>
</dbReference>
<proteinExistence type="predicted"/>
<evidence type="ECO:0000259" key="2">
    <source>
        <dbReference type="PROSITE" id="PS50158"/>
    </source>
</evidence>
<dbReference type="AlphaFoldDB" id="A0A4Y2Q482"/>
<accession>A0A4Y2Q482</accession>
<dbReference type="GO" id="GO:0003676">
    <property type="term" value="F:nucleic acid binding"/>
    <property type="evidence" value="ECO:0007669"/>
    <property type="project" value="InterPro"/>
</dbReference>
<dbReference type="Proteomes" id="UP000499080">
    <property type="component" value="Unassembled WGS sequence"/>
</dbReference>
<name>A0A4Y2Q482_ARAVE</name>
<reference evidence="3 4" key="1">
    <citation type="journal article" date="2019" name="Sci. Rep.">
        <title>Orb-weaving spider Araneus ventricosus genome elucidates the spidroin gene catalogue.</title>
        <authorList>
            <person name="Kono N."/>
            <person name="Nakamura H."/>
            <person name="Ohtoshi R."/>
            <person name="Moran D.A.P."/>
            <person name="Shinohara A."/>
            <person name="Yoshida Y."/>
            <person name="Fujiwara M."/>
            <person name="Mori M."/>
            <person name="Tomita M."/>
            <person name="Arakawa K."/>
        </authorList>
    </citation>
    <scope>NUCLEOTIDE SEQUENCE [LARGE SCALE GENOMIC DNA]</scope>
</reference>